<dbReference type="InterPro" id="IPR050330">
    <property type="entry name" value="Bact_OuterMem_StrucFunc"/>
</dbReference>
<protein>
    <submittedName>
        <fullName evidence="7">OmpA family protein</fullName>
    </submittedName>
</protein>
<dbReference type="InterPro" id="IPR011659">
    <property type="entry name" value="WD40"/>
</dbReference>
<dbReference type="Pfam" id="PF07676">
    <property type="entry name" value="PD40"/>
    <property type="match status" value="2"/>
</dbReference>
<dbReference type="PANTHER" id="PTHR30329">
    <property type="entry name" value="STATOR ELEMENT OF FLAGELLAR MOTOR COMPLEX"/>
    <property type="match status" value="1"/>
</dbReference>
<dbReference type="RefSeq" id="WP_250590865.1">
    <property type="nucleotide sequence ID" value="NZ_JAMLJM010000001.1"/>
</dbReference>
<evidence type="ECO:0000256" key="1">
    <source>
        <dbReference type="ARBA" id="ARBA00004442"/>
    </source>
</evidence>
<dbReference type="CDD" id="cd07185">
    <property type="entry name" value="OmpA_C-like"/>
    <property type="match status" value="1"/>
</dbReference>
<reference evidence="7 8" key="1">
    <citation type="submission" date="2022-05" db="EMBL/GenBank/DDBJ databases">
        <title>Flavobacterium sp., isolated from activated sludge.</title>
        <authorList>
            <person name="Ran Q."/>
        </authorList>
    </citation>
    <scope>NUCLEOTIDE SEQUENCE [LARGE SCALE GENOMIC DNA]</scope>
    <source>
        <strain evidence="7 8">HXWNR70</strain>
    </source>
</reference>
<feature type="domain" description="OmpA-like" evidence="6">
    <location>
        <begin position="403"/>
        <end position="521"/>
    </location>
</feature>
<dbReference type="Gene3D" id="3.30.1330.60">
    <property type="entry name" value="OmpA-like domain"/>
    <property type="match status" value="1"/>
</dbReference>
<dbReference type="InterPro" id="IPR036737">
    <property type="entry name" value="OmpA-like_sf"/>
</dbReference>
<evidence type="ECO:0000259" key="6">
    <source>
        <dbReference type="PROSITE" id="PS51123"/>
    </source>
</evidence>
<evidence type="ECO:0000256" key="4">
    <source>
        <dbReference type="PROSITE-ProRule" id="PRU00473"/>
    </source>
</evidence>
<dbReference type="InterPro" id="IPR006665">
    <property type="entry name" value="OmpA-like"/>
</dbReference>
<evidence type="ECO:0000256" key="2">
    <source>
        <dbReference type="ARBA" id="ARBA00023136"/>
    </source>
</evidence>
<dbReference type="SUPFAM" id="SSF49478">
    <property type="entry name" value="Cna protein B-type domain"/>
    <property type="match status" value="1"/>
</dbReference>
<feature type="signal peptide" evidence="5">
    <location>
        <begin position="1"/>
        <end position="18"/>
    </location>
</feature>
<dbReference type="PROSITE" id="PS51123">
    <property type="entry name" value="OMPA_2"/>
    <property type="match status" value="1"/>
</dbReference>
<dbReference type="Proteomes" id="UP001317191">
    <property type="component" value="Unassembled WGS sequence"/>
</dbReference>
<gene>
    <name evidence="7" type="ORF">NAT50_01735</name>
</gene>
<dbReference type="SUPFAM" id="SSF82171">
    <property type="entry name" value="DPP6 N-terminal domain-like"/>
    <property type="match status" value="1"/>
</dbReference>
<comment type="subcellular location">
    <subcellularLocation>
        <location evidence="1">Cell outer membrane</location>
    </subcellularLocation>
</comment>
<dbReference type="Pfam" id="PF00691">
    <property type="entry name" value="OmpA"/>
    <property type="match status" value="1"/>
</dbReference>
<dbReference type="PANTHER" id="PTHR30329:SF21">
    <property type="entry name" value="LIPOPROTEIN YIAD-RELATED"/>
    <property type="match status" value="1"/>
</dbReference>
<dbReference type="EMBL" id="JAMLJM010000001">
    <property type="protein sequence ID" value="MCL9808071.1"/>
    <property type="molecule type" value="Genomic_DNA"/>
</dbReference>
<sequence length="521" mass="58565">MIKRLLFLFLIINNVITAQNSSVSTKTIPPFSTQEIHEAPDTFTIHTTSINSPLSDIGSTFFMEKYIIYSSRKTGAIGAKKDPNTNEPYKTIYCTDIDKNGNLSHPYFFAEVLDSDGNETGVSFSPDENRIYYTKSNTEYSKNYQLYKRKFDEVCRCRWIEEVPVSFNSKEYSIENPNVSPDGKKLYFSSNMPGGYGGYDLYVADIDENGIPHNPKNLGNEINTAGDEKFPYSSPVKARLYFSSNGHPGYGNLDLFVAAIKEDGFSSPLNLGKTINTSADEVAFILSSSTTGYFSSNKKGGKGSFDIYRFDLVKKSTNLNGLVFEKDSKIVLPNTEVLLTNEKGEIISKQLTSKEGKFQFDIDPLESYGIKASKDGYFETTISANTNKRNAAVPLALEQKKAEVTEKEIVIEKIYFDYNKATLKKESTLSLNKIYSVLVENPEMKIIINAHTDSRGSNQYNQILSEKRAISALVYLTKKGIDKNRLNSKSYGETMPLSTCKDKCTEAEFEKDRRVEFIIVQ</sequence>
<dbReference type="InterPro" id="IPR011042">
    <property type="entry name" value="6-blade_b-propeller_TolB-like"/>
</dbReference>
<evidence type="ECO:0000256" key="3">
    <source>
        <dbReference type="ARBA" id="ARBA00023237"/>
    </source>
</evidence>
<evidence type="ECO:0000256" key="5">
    <source>
        <dbReference type="SAM" id="SignalP"/>
    </source>
</evidence>
<keyword evidence="8" id="KW-1185">Reference proteome</keyword>
<proteinExistence type="predicted"/>
<name>A0ABT0TKQ6_9FLAO</name>
<dbReference type="SUPFAM" id="SSF103088">
    <property type="entry name" value="OmpA-like"/>
    <property type="match status" value="1"/>
</dbReference>
<evidence type="ECO:0000313" key="7">
    <source>
        <dbReference type="EMBL" id="MCL9808071.1"/>
    </source>
</evidence>
<keyword evidence="3" id="KW-0998">Cell outer membrane</keyword>
<dbReference type="InterPro" id="IPR006664">
    <property type="entry name" value="OMP_bac"/>
</dbReference>
<keyword evidence="5" id="KW-0732">Signal</keyword>
<dbReference type="PRINTS" id="PR01021">
    <property type="entry name" value="OMPADOMAIN"/>
</dbReference>
<keyword evidence="2 4" id="KW-0472">Membrane</keyword>
<accession>A0ABT0TKQ6</accession>
<evidence type="ECO:0000313" key="8">
    <source>
        <dbReference type="Proteomes" id="UP001317191"/>
    </source>
</evidence>
<dbReference type="Gene3D" id="2.120.10.30">
    <property type="entry name" value="TolB, C-terminal domain"/>
    <property type="match status" value="1"/>
</dbReference>
<comment type="caution">
    <text evidence="7">The sequence shown here is derived from an EMBL/GenBank/DDBJ whole genome shotgun (WGS) entry which is preliminary data.</text>
</comment>
<feature type="chain" id="PRO_5047018074" evidence="5">
    <location>
        <begin position="19"/>
        <end position="521"/>
    </location>
</feature>
<organism evidence="7 8">
    <name type="scientific">Flavobacterium luminosum</name>
    <dbReference type="NCBI Taxonomy" id="2949086"/>
    <lineage>
        <taxon>Bacteria</taxon>
        <taxon>Pseudomonadati</taxon>
        <taxon>Bacteroidota</taxon>
        <taxon>Flavobacteriia</taxon>
        <taxon>Flavobacteriales</taxon>
        <taxon>Flavobacteriaceae</taxon>
        <taxon>Flavobacterium</taxon>
    </lineage>
</organism>